<dbReference type="Pfam" id="PF10042">
    <property type="entry name" value="DUF2278"/>
    <property type="match status" value="1"/>
</dbReference>
<dbReference type="EMBL" id="CDMC01000004">
    <property type="protein sequence ID" value="CEL04205.1"/>
    <property type="molecule type" value="Genomic_DNA"/>
</dbReference>
<protein>
    <submittedName>
        <fullName evidence="1">Uncharacterized protein</fullName>
    </submittedName>
</protein>
<dbReference type="OrthoDB" id="2580841at2759"/>
<dbReference type="AlphaFoldDB" id="A0A0U5FZY1"/>
<organism evidence="1 2">
    <name type="scientific">Aspergillus calidoustus</name>
    <dbReference type="NCBI Taxonomy" id="454130"/>
    <lineage>
        <taxon>Eukaryota</taxon>
        <taxon>Fungi</taxon>
        <taxon>Dikarya</taxon>
        <taxon>Ascomycota</taxon>
        <taxon>Pezizomycotina</taxon>
        <taxon>Eurotiomycetes</taxon>
        <taxon>Eurotiomycetidae</taxon>
        <taxon>Eurotiales</taxon>
        <taxon>Aspergillaceae</taxon>
        <taxon>Aspergillus</taxon>
        <taxon>Aspergillus subgen. Nidulantes</taxon>
    </lineage>
</organism>
<proteinExistence type="predicted"/>
<evidence type="ECO:0000313" key="1">
    <source>
        <dbReference type="EMBL" id="CEL04205.1"/>
    </source>
</evidence>
<dbReference type="STRING" id="454130.A0A0U5FZY1"/>
<gene>
    <name evidence="1" type="ORF">ASPCAL05336</name>
</gene>
<keyword evidence="2" id="KW-1185">Reference proteome</keyword>
<sequence length="259" mass="29565">MPVKDYGIWKAVPVKYDFEYHYEDPDSPHLSLYYHDNPTEEPEFDSAFRRRYRGHPPNRNRPMEIPGLFRAAINIKSTDRESCLAYWVDHDMGDHPIVPRLSRLDFGFHPIDEAPGFGRRGLDYIRGSLFNTQSGRVLPHDIPGQNNDIIDVLEPEVKKAIDEKANIYLFGSMFDTNDGIHNVHMNQGNIRKFKKDDGVYRDGGLLIEYDDHWTGVFLAFASQAIHTDDITGHAISVDPLTWGEFLQSGGGRRAHGAVL</sequence>
<dbReference type="Proteomes" id="UP000054771">
    <property type="component" value="Unassembled WGS sequence"/>
</dbReference>
<dbReference type="InterPro" id="IPR019268">
    <property type="entry name" value="DUF2278"/>
</dbReference>
<accession>A0A0U5FZY1</accession>
<name>A0A0U5FZY1_ASPCI</name>
<reference evidence="2" key="1">
    <citation type="journal article" date="2016" name="Genome Announc.">
        <title>Draft genome sequences of fungus Aspergillus calidoustus.</title>
        <authorList>
            <person name="Horn F."/>
            <person name="Linde J."/>
            <person name="Mattern D.J."/>
            <person name="Walther G."/>
            <person name="Guthke R."/>
            <person name="Scherlach K."/>
            <person name="Martin K."/>
            <person name="Brakhage A.A."/>
            <person name="Petzke L."/>
            <person name="Valiante V."/>
        </authorList>
    </citation>
    <scope>NUCLEOTIDE SEQUENCE [LARGE SCALE GENOMIC DNA]</scope>
    <source>
        <strain evidence="2">SF006504</strain>
    </source>
</reference>
<evidence type="ECO:0000313" key="2">
    <source>
        <dbReference type="Proteomes" id="UP000054771"/>
    </source>
</evidence>